<dbReference type="PANTHER" id="PTHR11259">
    <property type="entry name" value="RAS-RELATED GTP BINDING RAG/GTR YEAST"/>
    <property type="match status" value="1"/>
</dbReference>
<evidence type="ECO:0000313" key="14">
    <source>
        <dbReference type="EMBL" id="KAG5332134.1"/>
    </source>
</evidence>
<dbReference type="GO" id="GO:0043200">
    <property type="term" value="P:response to amino acid"/>
    <property type="evidence" value="ECO:0007669"/>
    <property type="project" value="UniProtKB-ARBA"/>
</dbReference>
<comment type="caution">
    <text evidence="14">The sequence shown here is derived from an EMBL/GenBank/DDBJ whole genome shotgun (WGS) entry which is preliminary data.</text>
</comment>
<dbReference type="Proteomes" id="UP000670152">
    <property type="component" value="Unassembled WGS sequence"/>
</dbReference>
<accession>A0A836FEA4</accession>
<dbReference type="GO" id="GO:0005765">
    <property type="term" value="C:lysosomal membrane"/>
    <property type="evidence" value="ECO:0007669"/>
    <property type="project" value="UniProtKB-SubCell"/>
</dbReference>
<keyword evidence="9" id="KW-0472">Membrane</keyword>
<dbReference type="AlphaFoldDB" id="A0A836FEA4"/>
<dbReference type="GO" id="GO:0060090">
    <property type="term" value="F:molecular adaptor activity"/>
    <property type="evidence" value="ECO:0007669"/>
    <property type="project" value="UniProtKB-ARBA"/>
</dbReference>
<evidence type="ECO:0000256" key="9">
    <source>
        <dbReference type="ARBA" id="ARBA00023136"/>
    </source>
</evidence>
<dbReference type="GO" id="GO:0010507">
    <property type="term" value="P:negative regulation of autophagy"/>
    <property type="evidence" value="ECO:0007669"/>
    <property type="project" value="TreeGrafter"/>
</dbReference>
<dbReference type="GO" id="GO:1904263">
    <property type="term" value="P:positive regulation of TORC1 signaling"/>
    <property type="evidence" value="ECO:0007669"/>
    <property type="project" value="UniProtKB-ARBA"/>
</dbReference>
<feature type="non-terminal residue" evidence="14">
    <location>
        <position position="1"/>
    </location>
</feature>
<dbReference type="GO" id="GO:0046983">
    <property type="term" value="F:protein dimerization activity"/>
    <property type="evidence" value="ECO:0007669"/>
    <property type="project" value="UniProtKB-ARBA"/>
</dbReference>
<dbReference type="Gene3D" id="3.40.50.300">
    <property type="entry name" value="P-loop containing nucleotide triphosphate hydrolases"/>
    <property type="match status" value="1"/>
</dbReference>
<dbReference type="GO" id="GO:0005829">
    <property type="term" value="C:cytosol"/>
    <property type="evidence" value="ECO:0007669"/>
    <property type="project" value="UniProtKB-ARBA"/>
</dbReference>
<dbReference type="InterPro" id="IPR006762">
    <property type="entry name" value="Gtr1_RagA"/>
</dbReference>
<feature type="non-terminal residue" evidence="14">
    <location>
        <position position="581"/>
    </location>
</feature>
<feature type="compositionally biased region" description="Low complexity" evidence="13">
    <location>
        <begin position="545"/>
        <end position="560"/>
    </location>
</feature>
<dbReference type="OrthoDB" id="26136at2759"/>
<dbReference type="EMBL" id="JAANIB010005391">
    <property type="protein sequence ID" value="KAG5332134.1"/>
    <property type="molecule type" value="Genomic_DNA"/>
</dbReference>
<dbReference type="InterPro" id="IPR039400">
    <property type="entry name" value="RagC/D"/>
</dbReference>
<gene>
    <name evidence="14" type="primary">Rragd</name>
    <name evidence="14" type="ORF">G6Z77_0004492</name>
</gene>
<comment type="similarity">
    <text evidence="4">Belongs to the GTR/RAG GTP-binding protein family.</text>
</comment>
<keyword evidence="11" id="KW-0539">Nucleus</keyword>
<organism evidence="14 15">
    <name type="scientific">Acromyrmex heyeri</name>
    <dbReference type="NCBI Taxonomy" id="230685"/>
    <lineage>
        <taxon>Eukaryota</taxon>
        <taxon>Metazoa</taxon>
        <taxon>Ecdysozoa</taxon>
        <taxon>Arthropoda</taxon>
        <taxon>Hexapoda</taxon>
        <taxon>Insecta</taxon>
        <taxon>Pterygota</taxon>
        <taxon>Neoptera</taxon>
        <taxon>Endopterygota</taxon>
        <taxon>Hymenoptera</taxon>
        <taxon>Apocrita</taxon>
        <taxon>Aculeata</taxon>
        <taxon>Formicoidea</taxon>
        <taxon>Formicidae</taxon>
        <taxon>Myrmicinae</taxon>
        <taxon>Acromyrmex</taxon>
    </lineage>
</organism>
<evidence type="ECO:0000256" key="11">
    <source>
        <dbReference type="ARBA" id="ARBA00023242"/>
    </source>
</evidence>
<keyword evidence="6" id="KW-0547">Nucleotide-binding</keyword>
<dbReference type="SUPFAM" id="SSF52540">
    <property type="entry name" value="P-loop containing nucleoside triphosphate hydrolases"/>
    <property type="match status" value="1"/>
</dbReference>
<evidence type="ECO:0000313" key="15">
    <source>
        <dbReference type="Proteomes" id="UP000670152"/>
    </source>
</evidence>
<dbReference type="GO" id="GO:0005525">
    <property type="term" value="F:GTP binding"/>
    <property type="evidence" value="ECO:0007669"/>
    <property type="project" value="UniProtKB-KW"/>
</dbReference>
<name>A0A836FEA4_9HYME</name>
<evidence type="ECO:0000256" key="4">
    <source>
        <dbReference type="ARBA" id="ARBA00007756"/>
    </source>
</evidence>
<evidence type="ECO:0000256" key="7">
    <source>
        <dbReference type="ARBA" id="ARBA00022801"/>
    </source>
</evidence>
<dbReference type="GO" id="GO:0019003">
    <property type="term" value="F:GDP binding"/>
    <property type="evidence" value="ECO:0007669"/>
    <property type="project" value="UniProtKB-ARBA"/>
</dbReference>
<dbReference type="CDD" id="cd11385">
    <property type="entry name" value="RagC_like"/>
    <property type="match status" value="1"/>
</dbReference>
<dbReference type="GO" id="GO:0005654">
    <property type="term" value="C:nucleoplasm"/>
    <property type="evidence" value="ECO:0007669"/>
    <property type="project" value="UniProtKB-ARBA"/>
</dbReference>
<keyword evidence="7" id="KW-0378">Hydrolase</keyword>
<evidence type="ECO:0000256" key="5">
    <source>
        <dbReference type="ARBA" id="ARBA00022490"/>
    </source>
</evidence>
<keyword evidence="8" id="KW-0342">GTP-binding</keyword>
<feature type="region of interest" description="Disordered" evidence="13">
    <location>
        <begin position="545"/>
        <end position="574"/>
    </location>
</feature>
<feature type="compositionally biased region" description="Polar residues" evidence="13">
    <location>
        <begin position="561"/>
        <end position="574"/>
    </location>
</feature>
<dbReference type="GO" id="GO:1990131">
    <property type="term" value="C:Gtr1-Gtr2 GTPase complex"/>
    <property type="evidence" value="ECO:0007669"/>
    <property type="project" value="TreeGrafter"/>
</dbReference>
<evidence type="ECO:0000256" key="3">
    <source>
        <dbReference type="ARBA" id="ARBA00004656"/>
    </source>
</evidence>
<dbReference type="FunFam" id="3.40.50.300:FF:000226">
    <property type="entry name" value="Ras-related GTP-binding protein D"/>
    <property type="match status" value="1"/>
</dbReference>
<keyword evidence="10" id="KW-0458">Lysosome</keyword>
<evidence type="ECO:0000256" key="6">
    <source>
        <dbReference type="ARBA" id="ARBA00022741"/>
    </source>
</evidence>
<evidence type="ECO:0000256" key="13">
    <source>
        <dbReference type="SAM" id="MobiDB-lite"/>
    </source>
</evidence>
<dbReference type="Gene3D" id="3.30.450.190">
    <property type="match status" value="1"/>
</dbReference>
<evidence type="ECO:0000256" key="1">
    <source>
        <dbReference type="ARBA" id="ARBA00004123"/>
    </source>
</evidence>
<dbReference type="GO" id="GO:0034198">
    <property type="term" value="P:cellular response to amino acid starvation"/>
    <property type="evidence" value="ECO:0007669"/>
    <property type="project" value="UniProtKB-ARBA"/>
</dbReference>
<comment type="subcellular location">
    <subcellularLocation>
        <location evidence="2">Cytoplasm</location>
    </subcellularLocation>
    <subcellularLocation>
        <location evidence="3">Lysosome membrane</location>
    </subcellularLocation>
    <subcellularLocation>
        <location evidence="1">Nucleus</location>
    </subcellularLocation>
</comment>
<reference evidence="14 15" key="1">
    <citation type="submission" date="2020-02" db="EMBL/GenBank/DDBJ databases">
        <title>Relaxed selection underlies rapid genomic changes in the transitions from sociality to social parasitism in ants.</title>
        <authorList>
            <person name="Bi X."/>
        </authorList>
    </citation>
    <scope>NUCLEOTIDE SEQUENCE [LARGE SCALE GENOMIC DNA]</scope>
    <source>
        <strain evidence="14">BGI-DK2014b</strain>
        <tissue evidence="14">Whole body</tissue>
    </source>
</reference>
<comment type="catalytic activity">
    <reaction evidence="12">
        <text>GTP + H2O = GDP + phosphate + H(+)</text>
        <dbReference type="Rhea" id="RHEA:19669"/>
        <dbReference type="ChEBI" id="CHEBI:15377"/>
        <dbReference type="ChEBI" id="CHEBI:15378"/>
        <dbReference type="ChEBI" id="CHEBI:37565"/>
        <dbReference type="ChEBI" id="CHEBI:43474"/>
        <dbReference type="ChEBI" id="CHEBI:58189"/>
    </reaction>
    <physiologicalReaction direction="left-to-right" evidence="12">
        <dbReference type="Rhea" id="RHEA:19670"/>
    </physiologicalReaction>
</comment>
<evidence type="ECO:0000256" key="10">
    <source>
        <dbReference type="ARBA" id="ARBA00023228"/>
    </source>
</evidence>
<evidence type="ECO:0000256" key="2">
    <source>
        <dbReference type="ARBA" id="ARBA00004496"/>
    </source>
</evidence>
<dbReference type="InterPro" id="IPR027417">
    <property type="entry name" value="P-loop_NTPase"/>
</dbReference>
<keyword evidence="15" id="KW-1185">Reference proteome</keyword>
<dbReference type="GO" id="GO:0019899">
    <property type="term" value="F:enzyme binding"/>
    <property type="evidence" value="ECO:0007669"/>
    <property type="project" value="UniProtKB-ARBA"/>
</dbReference>
<proteinExistence type="inferred from homology"/>
<dbReference type="Pfam" id="PF04670">
    <property type="entry name" value="Gtr1_RagA"/>
    <property type="match status" value="1"/>
</dbReference>
<dbReference type="GO" id="GO:0003924">
    <property type="term" value="F:GTPase activity"/>
    <property type="evidence" value="ECO:0007669"/>
    <property type="project" value="TreeGrafter"/>
</dbReference>
<evidence type="ECO:0000256" key="12">
    <source>
        <dbReference type="ARBA" id="ARBA00049117"/>
    </source>
</evidence>
<evidence type="ECO:0000256" key="8">
    <source>
        <dbReference type="ARBA" id="ARBA00023134"/>
    </source>
</evidence>
<protein>
    <submittedName>
        <fullName evidence="14">RRAGD protein</fullName>
    </submittedName>
</protein>
<dbReference type="FunFam" id="3.30.450.190:FF:000001">
    <property type="entry name" value="Ras-related GTP-binding protein C"/>
    <property type="match status" value="1"/>
</dbReference>
<sequence length="581" mass="65684">KRLAPGLDQVDFSMITNLPAGFLQQSGFKPFKTYDDNLAVLITAVKTAACLSISGAYLGLTQLYRFLDVILDHKLSGRHHLRYLIDKGRRICDITLALSGIKWIQRTWFHEVSFSREAIVFMNRLRFNHINLKNFCRVNIVDLSACLYRDPCQSINYVIFYCEKYSSNFKQVREFITKKLAPHDDDDHYQSGYDDHYQSSSFPKDFGYAPFDGETEGSMDPLAGEQKPRILLMGLRRSGKSSIQKVVFHKMSPNETLFLESTNKIIKDDISNSSFVQFQIWDFPGQIDFFDPTFDSDMIFGGCGALVFVIDAQDDYMEALNKLHATVTKANKVNQAIKFEVFIHKVDGLSDDCKMETQRDIHTRANDDLADAGCDQIHLSFHLTSIYDHSIFEAFSKVVQKLIPQLPTLENLLNILISNSAIEKAFLFDVVSKIYIATDSSPVDMQSYELCCDMIDVVIDVSCIYGLREDLEAAAFDNQSSSLIKLNNGTILYLREVNKFLALVCILREDNFDRQGVIDYNFLCFRKAIQQVFELRNKALAATNTTNHSSSPVSTSETSNAPTVSQTGTIGQNGTVVIAQS</sequence>
<keyword evidence="5" id="KW-0963">Cytoplasm</keyword>
<dbReference type="PANTHER" id="PTHR11259:SF2">
    <property type="entry name" value="GH16429P"/>
    <property type="match status" value="1"/>
</dbReference>